<dbReference type="Pfam" id="PF00288">
    <property type="entry name" value="GHMP_kinases_N"/>
    <property type="match status" value="1"/>
</dbReference>
<evidence type="ECO:0000313" key="7">
    <source>
        <dbReference type="EMBL" id="SCY20061.1"/>
    </source>
</evidence>
<dbReference type="EMBL" id="FMUR01000009">
    <property type="protein sequence ID" value="SCY20061.1"/>
    <property type="molecule type" value="Genomic_DNA"/>
</dbReference>
<dbReference type="InterPro" id="IPR014721">
    <property type="entry name" value="Ribsml_uS5_D2-typ_fold_subgr"/>
</dbReference>
<evidence type="ECO:0000256" key="4">
    <source>
        <dbReference type="ARBA" id="ARBA00022840"/>
    </source>
</evidence>
<accession>A0A1G5E022</accession>
<feature type="domain" description="GHMP kinase N-terminal" evidence="5">
    <location>
        <begin position="143"/>
        <end position="218"/>
    </location>
</feature>
<dbReference type="SUPFAM" id="SSF55060">
    <property type="entry name" value="GHMP Kinase, C-terminal domain"/>
    <property type="match status" value="1"/>
</dbReference>
<evidence type="ECO:0000259" key="5">
    <source>
        <dbReference type="Pfam" id="PF00288"/>
    </source>
</evidence>
<dbReference type="Pfam" id="PF10509">
    <property type="entry name" value="GalKase_gal_bdg"/>
    <property type="match status" value="1"/>
</dbReference>
<dbReference type="InterPro" id="IPR000705">
    <property type="entry name" value="Galactokinase"/>
</dbReference>
<dbReference type="OrthoDB" id="250531at2"/>
<dbReference type="InterPro" id="IPR020568">
    <property type="entry name" value="Ribosomal_Su5_D2-typ_SF"/>
</dbReference>
<dbReference type="InterPro" id="IPR006204">
    <property type="entry name" value="GHMP_kinase_N_dom"/>
</dbReference>
<dbReference type="GO" id="GO:0005829">
    <property type="term" value="C:cytosol"/>
    <property type="evidence" value="ECO:0007669"/>
    <property type="project" value="TreeGrafter"/>
</dbReference>
<keyword evidence="8" id="KW-1185">Reference proteome</keyword>
<dbReference type="InterPro" id="IPR006206">
    <property type="entry name" value="Mevalonate/galactokinase"/>
</dbReference>
<keyword evidence="2" id="KW-0547">Nucleotide-binding</keyword>
<comment type="similarity">
    <text evidence="1">Belongs to the GHMP kinase family. GalK subfamily.</text>
</comment>
<reference evidence="8" key="1">
    <citation type="submission" date="2016-10" db="EMBL/GenBank/DDBJ databases">
        <authorList>
            <person name="Varghese N."/>
            <person name="Submissions S."/>
        </authorList>
    </citation>
    <scope>NUCLEOTIDE SEQUENCE [LARGE SCALE GENOMIC DNA]</scope>
    <source>
        <strain evidence="8">XBD2006</strain>
    </source>
</reference>
<gene>
    <name evidence="7" type="ORF">SAMN02910451_01735</name>
</gene>
<dbReference type="PRINTS" id="PR00473">
    <property type="entry name" value="GALCTOKINASE"/>
</dbReference>
<dbReference type="PANTHER" id="PTHR10457">
    <property type="entry name" value="MEVALONATE KINASE/GALACTOKINASE"/>
    <property type="match status" value="1"/>
</dbReference>
<dbReference type="PIRSF" id="PIRSF000530">
    <property type="entry name" value="Galactokinase"/>
    <property type="match status" value="1"/>
</dbReference>
<keyword evidence="4" id="KW-0067">ATP-binding</keyword>
<sequence>MKTQDLISYIEAGRLNDKLLDIYIDESLIAYQTDRYIRAIKSYEDTFRSTPGYNDDVCIINAPGRTEIGGNHTDHQHGHVLTASINLDIIAIVAKNSEMINVRSEGYDNIISFSSEDTAINKNEQGTSLAMIKGVLAGAKMNGFEIGGFDAYITSDVLNGSGLSSSASFETVIGTIISSLYNDGKIKPMTLATIGQYAENIYFGKPCGLMDQMACAFGNMSHIDFKVPGTPKVETLNLDLNASGYSLCITDTKGNHADLTSEYAAVTKEMKSVAEEFRTAVLVNVPESKVIDSIPALREKLGDRAVLRALHFYEENKRVIKEVDALKSNDFATFLKTVKESGDSSFKFLQNVYTNQDVKHQGVSLALCISENILGEDGGVCRVHGGGFAGTIQAFVRNDKVEIYKKALDSIFGEGSCLVLKIRKYGGMKIDI</sequence>
<dbReference type="RefSeq" id="WP_074462334.1">
    <property type="nucleotide sequence ID" value="NZ_FMUR01000009.1"/>
</dbReference>
<proteinExistence type="inferred from homology"/>
<name>A0A1G5E022_9FIRM</name>
<dbReference type="Gene3D" id="3.30.70.890">
    <property type="entry name" value="GHMP kinase, C-terminal domain"/>
    <property type="match status" value="1"/>
</dbReference>
<keyword evidence="3 7" id="KW-0808">Transferase</keyword>
<organism evidence="7 8">
    <name type="scientific">Butyrivibrio hungatei</name>
    <dbReference type="NCBI Taxonomy" id="185008"/>
    <lineage>
        <taxon>Bacteria</taxon>
        <taxon>Bacillati</taxon>
        <taxon>Bacillota</taxon>
        <taxon>Clostridia</taxon>
        <taxon>Lachnospirales</taxon>
        <taxon>Lachnospiraceae</taxon>
        <taxon>Butyrivibrio</taxon>
    </lineage>
</organism>
<keyword evidence="3 7" id="KW-0418">Kinase</keyword>
<dbReference type="InterPro" id="IPR019539">
    <property type="entry name" value="GalKase_N"/>
</dbReference>
<evidence type="ECO:0000313" key="8">
    <source>
        <dbReference type="Proteomes" id="UP000183047"/>
    </source>
</evidence>
<dbReference type="Proteomes" id="UP000183047">
    <property type="component" value="Unassembled WGS sequence"/>
</dbReference>
<evidence type="ECO:0000256" key="3">
    <source>
        <dbReference type="ARBA" id="ARBA00022777"/>
    </source>
</evidence>
<dbReference type="GO" id="GO:0005524">
    <property type="term" value="F:ATP binding"/>
    <property type="evidence" value="ECO:0007669"/>
    <property type="project" value="UniProtKB-KW"/>
</dbReference>
<dbReference type="Gene3D" id="3.30.230.10">
    <property type="match status" value="1"/>
</dbReference>
<dbReference type="PANTHER" id="PTHR10457:SF7">
    <property type="entry name" value="GALACTOKINASE-RELATED"/>
    <property type="match status" value="1"/>
</dbReference>
<evidence type="ECO:0000256" key="1">
    <source>
        <dbReference type="ARBA" id="ARBA00006566"/>
    </source>
</evidence>
<protein>
    <submittedName>
        <fullName evidence="7">Galactokinase</fullName>
    </submittedName>
</protein>
<dbReference type="PRINTS" id="PR00959">
    <property type="entry name" value="MEVGALKINASE"/>
</dbReference>
<evidence type="ECO:0000256" key="2">
    <source>
        <dbReference type="ARBA" id="ARBA00022741"/>
    </source>
</evidence>
<dbReference type="GO" id="GO:0004335">
    <property type="term" value="F:galactokinase activity"/>
    <property type="evidence" value="ECO:0007669"/>
    <property type="project" value="InterPro"/>
</dbReference>
<dbReference type="SUPFAM" id="SSF54211">
    <property type="entry name" value="Ribosomal protein S5 domain 2-like"/>
    <property type="match status" value="1"/>
</dbReference>
<dbReference type="GO" id="GO:0006012">
    <property type="term" value="P:galactose metabolic process"/>
    <property type="evidence" value="ECO:0007669"/>
    <property type="project" value="InterPro"/>
</dbReference>
<dbReference type="InterPro" id="IPR036554">
    <property type="entry name" value="GHMP_kinase_C_sf"/>
</dbReference>
<feature type="domain" description="Galactokinase N-terminal" evidence="6">
    <location>
        <begin position="46"/>
        <end position="95"/>
    </location>
</feature>
<evidence type="ECO:0000259" key="6">
    <source>
        <dbReference type="Pfam" id="PF10509"/>
    </source>
</evidence>
<dbReference type="AlphaFoldDB" id="A0A1G5E022"/>